<dbReference type="SUPFAM" id="SSF51161">
    <property type="entry name" value="Trimeric LpxA-like enzymes"/>
    <property type="match status" value="1"/>
</dbReference>
<dbReference type="InterPro" id="IPR011004">
    <property type="entry name" value="Trimer_LpxA-like_sf"/>
</dbReference>
<sequence>MRSTSEFDEITVFGARGHSLLILRAMQEHWQGRVSIRALVDDVENGFIHPSLDIPVISSCARLHDYADIPVMLTPASAALRRDTALRLAEEGAILATAHCYGMPHVDPAVTYGPGCVVAPTARLGANIVVGAGAQVLCDLVAHDVVIGAYSTLNATVSVLGHVIIGEGVNIAPNAVIGNGTRERPLMIGDGAVIGVGAVVVRDVESGAKMVGNPAMTVERWKKFSRLLDAH</sequence>
<dbReference type="Gene3D" id="2.160.10.10">
    <property type="entry name" value="Hexapeptide repeat proteins"/>
    <property type="match status" value="1"/>
</dbReference>
<dbReference type="InterPro" id="IPR050179">
    <property type="entry name" value="Trans_hexapeptide_repeat"/>
</dbReference>
<dbReference type="PANTHER" id="PTHR43300">
    <property type="entry name" value="ACETYLTRANSFERASE"/>
    <property type="match status" value="1"/>
</dbReference>
<dbReference type="RefSeq" id="WP_377685739.1">
    <property type="nucleotide sequence ID" value="NZ_JBHMDZ010000011.1"/>
</dbReference>
<organism evidence="2 3">
    <name type="scientific">Paracoccus cavernae</name>
    <dbReference type="NCBI Taxonomy" id="1571207"/>
    <lineage>
        <taxon>Bacteria</taxon>
        <taxon>Pseudomonadati</taxon>
        <taxon>Pseudomonadota</taxon>
        <taxon>Alphaproteobacteria</taxon>
        <taxon>Rhodobacterales</taxon>
        <taxon>Paracoccaceae</taxon>
        <taxon>Paracoccus</taxon>
    </lineage>
</organism>
<dbReference type="InterPro" id="IPR001451">
    <property type="entry name" value="Hexapep"/>
</dbReference>
<evidence type="ECO:0000313" key="3">
    <source>
        <dbReference type="Proteomes" id="UP001243846"/>
    </source>
</evidence>
<comment type="caution">
    <text evidence="2">The sequence shown here is derived from an EMBL/GenBank/DDBJ whole genome shotgun (WGS) entry which is preliminary data.</text>
</comment>
<gene>
    <name evidence="2" type="ORF">QWZ10_06840</name>
</gene>
<proteinExistence type="inferred from homology"/>
<dbReference type="Pfam" id="PF00132">
    <property type="entry name" value="Hexapep"/>
    <property type="match status" value="1"/>
</dbReference>
<comment type="similarity">
    <text evidence="1">Belongs to the transferase hexapeptide repeat family.</text>
</comment>
<reference evidence="3" key="1">
    <citation type="journal article" date="2019" name="Int. J. Syst. Evol. Microbiol.">
        <title>The Global Catalogue of Microorganisms (GCM) 10K type strain sequencing project: providing services to taxonomists for standard genome sequencing and annotation.</title>
        <authorList>
            <consortium name="The Broad Institute Genomics Platform"/>
            <consortium name="The Broad Institute Genome Sequencing Center for Infectious Disease"/>
            <person name="Wu L."/>
            <person name="Ma J."/>
        </authorList>
    </citation>
    <scope>NUCLEOTIDE SEQUENCE [LARGE SCALE GENOMIC DNA]</scope>
    <source>
        <strain evidence="3">CECT 8482</strain>
    </source>
</reference>
<evidence type="ECO:0000313" key="2">
    <source>
        <dbReference type="EMBL" id="MDN3711607.1"/>
    </source>
</evidence>
<dbReference type="EMBL" id="JAUFRC010000001">
    <property type="protein sequence ID" value="MDN3711607.1"/>
    <property type="molecule type" value="Genomic_DNA"/>
</dbReference>
<keyword evidence="3" id="KW-1185">Reference proteome</keyword>
<protein>
    <submittedName>
        <fullName evidence="2">Acetyltransferase</fullName>
    </submittedName>
</protein>
<name>A0ABT8D863_9RHOB</name>
<accession>A0ABT8D863</accession>
<dbReference type="Proteomes" id="UP001243846">
    <property type="component" value="Unassembled WGS sequence"/>
</dbReference>
<evidence type="ECO:0000256" key="1">
    <source>
        <dbReference type="ARBA" id="ARBA00007274"/>
    </source>
</evidence>